<reference evidence="6 7" key="1">
    <citation type="submission" date="2021-03" db="EMBL/GenBank/DDBJ databases">
        <title>Isolation and description of Capnocytophaga bilenii sp. nov., a novel Capnocytophaga species, isolated from a gingivitis subject.</title>
        <authorList>
            <person name="Antezack A."/>
            <person name="Monnet-Corti V."/>
            <person name="La Scola B."/>
        </authorList>
    </citation>
    <scope>NUCLEOTIDE SEQUENCE [LARGE SCALE GENOMIC DNA]</scope>
    <source>
        <strain evidence="6 7">Marseille-Q4570</strain>
    </source>
</reference>
<organism evidence="6 7">
    <name type="scientific">Capnocytophaga bilenii</name>
    <dbReference type="NCBI Taxonomy" id="2819369"/>
    <lineage>
        <taxon>Bacteria</taxon>
        <taxon>Pseudomonadati</taxon>
        <taxon>Bacteroidota</taxon>
        <taxon>Flavobacteriia</taxon>
        <taxon>Flavobacteriales</taxon>
        <taxon>Flavobacteriaceae</taxon>
        <taxon>Capnocytophaga</taxon>
    </lineage>
</organism>
<keyword evidence="7" id="KW-1185">Reference proteome</keyword>
<accession>A0ABS3PXS3</accession>
<evidence type="ECO:0000256" key="4">
    <source>
        <dbReference type="ARBA" id="ARBA00023136"/>
    </source>
</evidence>
<evidence type="ECO:0000256" key="1">
    <source>
        <dbReference type="ARBA" id="ARBA00004167"/>
    </source>
</evidence>
<evidence type="ECO:0000256" key="3">
    <source>
        <dbReference type="ARBA" id="ARBA00022989"/>
    </source>
</evidence>
<dbReference type="InterPro" id="IPR007452">
    <property type="entry name" value="TamB_C"/>
</dbReference>
<feature type="domain" description="Translocation and assembly module TamB C-terminal" evidence="5">
    <location>
        <begin position="984"/>
        <end position="1409"/>
    </location>
</feature>
<comment type="caution">
    <text evidence="6">The sequence shown here is derived from an EMBL/GenBank/DDBJ whole genome shotgun (WGS) entry which is preliminary data.</text>
</comment>
<dbReference type="Pfam" id="PF04357">
    <property type="entry name" value="TamB"/>
    <property type="match status" value="1"/>
</dbReference>
<comment type="subcellular location">
    <subcellularLocation>
        <location evidence="1">Membrane</location>
        <topology evidence="1">Single-pass membrane protein</topology>
    </subcellularLocation>
</comment>
<evidence type="ECO:0000313" key="7">
    <source>
        <dbReference type="Proteomes" id="UP000681610"/>
    </source>
</evidence>
<sequence>MQTFIAQKVTRYLNDSYNININIEKIHIKPWLFVDIKGVLIADHKGDTLIAAQKLNTSILSLKQLTEGNLFFGNIEGDKLIFNMKTHKGDTLSNLDVFVSRFDSDEPSTGSFIMTASKIKLHNSKCYITDENDAQPAMLRIDNLDAIVKNFGIHGSKVTLSLDEGSLLYDKQLQVNHLSTSQFIYSDSLIQAKDLQLKTPNKTKLQGNITLHAHNNSYSNFINDVAFQADLQQSNINTTDLNVFYNEFAPQRQIIVNKASMYGPLNNFKLQGNITHQSTEVKGNFEFKNLLNDHKNIIITGNNITAGAFYNDFAYLMPNILGKNIPDDLRKLDYFHLNGDFSYTTTALTTDMLLSTNQGEAHINGVLDNLLNTDEIEYSGTINAQQLHLGRLLSTPTIGDITADLKVKGKGFTPQTMQLYASGNIHNLLFNGYQYHRIAVNGEMKQQVFSGKIDTYDPNLTMSVNGIADLSDKKTQYDFQANIAIADLHALHFVENDSISQFCGKVIIDIEGNDIDNIVGKISFKNTNYINSAGDFTFKDFEVYSTLNEGIKEISINSPDIVSGNIKGQFKLAEIKHMMQNALGSIYTHYNPYKIDPNQYVDFHFNIYNKIVEVFLPKVKLGSNTFINGSINPDKESFRLQIKSPHINAYDNLIDSLSVEIDNKNPFYNAFLEAKKVDLGVYTIHNFNLINTTIKDTLFFRSEFKGGETAKDNYELSFFHTLNEKQESIIGIKKSLINFKGNEWFINRDNQMNDYNKIVLNRTADSIKINNFKMAHQNQYINLSGLLTSKDYKNLHLVAHNVALEKITPEVKGLNLTGKVNGNVSLTQKGELYYPSADLFIQYFKLNGYDYGDLEMSIFGNNDLSSFDVAAFFSNGRTPGFATRGKINIDKKKGTLLDLKAYFQDFALSPFNPFMEGIFYDIRGTMSGKVDITGSITNPQMDGELTLNKAGAGISYLLLNADINDGSRIKVNNKNFIIDNWLLTDTAYKTKATLNGSIRHNRLLDWFLDLKLKTLGKRFMVLNTPYTDESLFYGTAFMKGEATIKGALDEIAIKVNAQTEEGTAFKIPLSDTESVGDDSFITFVEKGQKKVKIQRDLESIKGLELNFELNVQPTAEVEIVMDRKTGSSLVGRGEGTLLIEINTNGKFNMWGDFITYSGFYNFKYENFIDKRFTVLPGGSISWSGDPLTATLRNLKAAYTLSANPSTLLESSQYNRKINTQVIIKLEGELMHPETLFDITFPDSSPSLVSELNYKLEDQDRKQLQAFSLLAQGSFMSEKNTDNRLVAYNLFETAAGLFNQLLSDEDNKLNLGVSYEAGINDGRSDINSDRLGFTVSTQITDWASVNAKVGIPVGGITRTAVAGNIEVLFRLTPNGNLTAKIFNRENEWQQYMLDRIGYAQGAGITYTVDFSTFKELMHKIFNKQK</sequence>
<keyword evidence="2" id="KW-0812">Transmembrane</keyword>
<evidence type="ECO:0000256" key="2">
    <source>
        <dbReference type="ARBA" id="ARBA00022692"/>
    </source>
</evidence>
<dbReference type="Proteomes" id="UP000681610">
    <property type="component" value="Unassembled WGS sequence"/>
</dbReference>
<protein>
    <submittedName>
        <fullName evidence="6">Translocation/assembly module TamB domain-containing protein</fullName>
    </submittedName>
</protein>
<evidence type="ECO:0000259" key="5">
    <source>
        <dbReference type="Pfam" id="PF04357"/>
    </source>
</evidence>
<gene>
    <name evidence="6" type="ORF">J4N46_06760</name>
</gene>
<keyword evidence="3" id="KW-1133">Transmembrane helix</keyword>
<name>A0ABS3PXS3_9FLAO</name>
<proteinExistence type="predicted"/>
<evidence type="ECO:0000313" key="6">
    <source>
        <dbReference type="EMBL" id="MBO1884121.1"/>
    </source>
</evidence>
<keyword evidence="4" id="KW-0472">Membrane</keyword>
<dbReference type="EMBL" id="JAGDYP010000004">
    <property type="protein sequence ID" value="MBO1884121.1"/>
    <property type="molecule type" value="Genomic_DNA"/>
</dbReference>